<dbReference type="PANTHER" id="PTHR30514">
    <property type="entry name" value="GLUCOKINASE"/>
    <property type="match status" value="1"/>
</dbReference>
<dbReference type="GO" id="GO:0003677">
    <property type="term" value="F:DNA binding"/>
    <property type="evidence" value="ECO:0007669"/>
    <property type="project" value="InterPro"/>
</dbReference>
<protein>
    <recommendedName>
        <fullName evidence="1">HTH rpiR-type domain-containing protein</fullName>
    </recommendedName>
</protein>
<sequence>MVTQQVSTSKRGCLARLKGVYRSLNPAEKKVSDYILAYPEEVIGLSITEVAENSKASEATVVRVSQLVGYQGFQELKIMLAKDLGSFFAEIPEEIKRGDSMSEVTAKVLQTNIQAIRDTLDVLDVGEMERTVKAISNARRVLKNLGKLEL</sequence>
<organism evidence="2">
    <name type="scientific">marine sediment metagenome</name>
    <dbReference type="NCBI Taxonomy" id="412755"/>
    <lineage>
        <taxon>unclassified sequences</taxon>
        <taxon>metagenomes</taxon>
        <taxon>ecological metagenomes</taxon>
    </lineage>
</organism>
<dbReference type="Pfam" id="PF01418">
    <property type="entry name" value="HTH_6"/>
    <property type="match status" value="1"/>
</dbReference>
<feature type="domain" description="HTH rpiR-type" evidence="1">
    <location>
        <begin position="11"/>
        <end position="87"/>
    </location>
</feature>
<dbReference type="GO" id="GO:0097367">
    <property type="term" value="F:carbohydrate derivative binding"/>
    <property type="evidence" value="ECO:0007669"/>
    <property type="project" value="InterPro"/>
</dbReference>
<reference evidence="2" key="1">
    <citation type="journal article" date="2014" name="Front. Microbiol.">
        <title>High frequency of phylogenetically diverse reductive dehalogenase-homologous genes in deep subseafloor sedimentary metagenomes.</title>
        <authorList>
            <person name="Kawai M."/>
            <person name="Futagami T."/>
            <person name="Toyoda A."/>
            <person name="Takaki Y."/>
            <person name="Nishi S."/>
            <person name="Hori S."/>
            <person name="Arai W."/>
            <person name="Tsubouchi T."/>
            <person name="Morono Y."/>
            <person name="Uchiyama I."/>
            <person name="Ito T."/>
            <person name="Fujiyama A."/>
            <person name="Inagaki F."/>
            <person name="Takami H."/>
        </authorList>
    </citation>
    <scope>NUCLEOTIDE SEQUENCE</scope>
    <source>
        <strain evidence="2">Expedition CK06-06</strain>
    </source>
</reference>
<dbReference type="InterPro" id="IPR009057">
    <property type="entry name" value="Homeodomain-like_sf"/>
</dbReference>
<dbReference type="PROSITE" id="PS51071">
    <property type="entry name" value="HTH_RPIR"/>
    <property type="match status" value="1"/>
</dbReference>
<evidence type="ECO:0000313" key="2">
    <source>
        <dbReference type="EMBL" id="GAI76282.1"/>
    </source>
</evidence>
<dbReference type="GO" id="GO:0003700">
    <property type="term" value="F:DNA-binding transcription factor activity"/>
    <property type="evidence" value="ECO:0007669"/>
    <property type="project" value="InterPro"/>
</dbReference>
<name>X1R6A6_9ZZZZ</name>
<evidence type="ECO:0000259" key="1">
    <source>
        <dbReference type="PROSITE" id="PS51071"/>
    </source>
</evidence>
<dbReference type="AlphaFoldDB" id="X1R6A6"/>
<proteinExistence type="predicted"/>
<dbReference type="PANTHER" id="PTHR30514:SF1">
    <property type="entry name" value="HTH-TYPE TRANSCRIPTIONAL REGULATOR HEXR-RELATED"/>
    <property type="match status" value="1"/>
</dbReference>
<dbReference type="EMBL" id="BARW01011752">
    <property type="protein sequence ID" value="GAI76282.1"/>
    <property type="molecule type" value="Genomic_DNA"/>
</dbReference>
<dbReference type="SUPFAM" id="SSF46689">
    <property type="entry name" value="Homeodomain-like"/>
    <property type="match status" value="1"/>
</dbReference>
<dbReference type="InterPro" id="IPR047640">
    <property type="entry name" value="RpiR-like"/>
</dbReference>
<comment type="caution">
    <text evidence="2">The sequence shown here is derived from an EMBL/GenBank/DDBJ whole genome shotgun (WGS) entry which is preliminary data.</text>
</comment>
<dbReference type="InterPro" id="IPR000281">
    <property type="entry name" value="HTH_RpiR"/>
</dbReference>
<gene>
    <name evidence="2" type="ORF">S12H4_22506</name>
</gene>
<dbReference type="Gene3D" id="1.10.10.10">
    <property type="entry name" value="Winged helix-like DNA-binding domain superfamily/Winged helix DNA-binding domain"/>
    <property type="match status" value="1"/>
</dbReference>
<dbReference type="InterPro" id="IPR036388">
    <property type="entry name" value="WH-like_DNA-bd_sf"/>
</dbReference>
<accession>X1R6A6</accession>